<dbReference type="Proteomes" id="UP000541610">
    <property type="component" value="Unassembled WGS sequence"/>
</dbReference>
<dbReference type="AlphaFoldDB" id="A0A7J6NQ85"/>
<evidence type="ECO:0000256" key="1">
    <source>
        <dbReference type="SAM" id="SignalP"/>
    </source>
</evidence>
<keyword evidence="1" id="KW-0732">Signal</keyword>
<dbReference type="OrthoDB" id="429978at2759"/>
<proteinExistence type="predicted"/>
<comment type="caution">
    <text evidence="2">The sequence shown here is derived from an EMBL/GenBank/DDBJ whole genome shotgun (WGS) entry which is preliminary data.</text>
</comment>
<reference evidence="2 3" key="1">
    <citation type="submission" date="2020-04" db="EMBL/GenBank/DDBJ databases">
        <title>Perkinsus olseni comparative genomics.</title>
        <authorList>
            <person name="Bogema D.R."/>
        </authorList>
    </citation>
    <scope>NUCLEOTIDE SEQUENCE [LARGE SCALE GENOMIC DNA]</scope>
    <source>
        <strain evidence="2">00978-12</strain>
    </source>
</reference>
<evidence type="ECO:0000313" key="3">
    <source>
        <dbReference type="Proteomes" id="UP000541610"/>
    </source>
</evidence>
<evidence type="ECO:0000313" key="2">
    <source>
        <dbReference type="EMBL" id="KAF4685965.1"/>
    </source>
</evidence>
<accession>A0A7J6NQ85</accession>
<protein>
    <submittedName>
        <fullName evidence="2">Uncharacterized protein</fullName>
    </submittedName>
</protein>
<name>A0A7J6NQ85_PEROL</name>
<dbReference type="EMBL" id="JABANP010000240">
    <property type="protein sequence ID" value="KAF4685965.1"/>
    <property type="molecule type" value="Genomic_DNA"/>
</dbReference>
<sequence>MWSTLLPAAALLVSSLALNPPGTPHFYEFQVETKTYCLEGLKDPHGKAPPCSTSTAVETEGLTLPGMDDGTLMTRAHLPLPVLHAHIDREALGESSVTVERLFDGKALRVGEGPTGADSPPYTPFDSMTLQDAGWTLRGMVEKDGVMVNKWVKESFDGVDPSTGANLSTIYWADLAPDTWTLYIDEENEKPLHLIASNRRNNDDIHQEITFTNFRENDGVMDAHEAHKYMCDSYDIIEEPLQAADDTDAPESHLSFRDSLLSGHIPADPEFVAEPVEWMSEGRRRLRSSSFPVIPYFTISEGTAAATYFKRVGARRQLLTAFEFEFPHACANGTNDGGKCLFAKLDVLGQFSTASLTMGMRIPDVHNPKYKAELAVYASLTFKPDEESFALDFGISASGCAVIWELGAGISASISVCLKGRGGGIYDDSTFSIDAAISITATFGINVPVVGTLIDFTITGEIGCKAAPKNVITAYGKVGVHHSIGIAGAGIELDIIGTTVDHALNQWQFSSGVNVGAWINIVVWNPRWGRRYILWSTNPVVF</sequence>
<gene>
    <name evidence="2" type="ORF">FOZ60_005899</name>
</gene>
<dbReference type="InterPro" id="IPR046628">
    <property type="entry name" value="DUF6740"/>
</dbReference>
<dbReference type="Pfam" id="PF20525">
    <property type="entry name" value="DUF6740"/>
    <property type="match status" value="2"/>
</dbReference>
<feature type="chain" id="PRO_5029813854" evidence="1">
    <location>
        <begin position="18"/>
        <end position="542"/>
    </location>
</feature>
<organism evidence="2 3">
    <name type="scientific">Perkinsus olseni</name>
    <name type="common">Perkinsus atlanticus</name>
    <dbReference type="NCBI Taxonomy" id="32597"/>
    <lineage>
        <taxon>Eukaryota</taxon>
        <taxon>Sar</taxon>
        <taxon>Alveolata</taxon>
        <taxon>Perkinsozoa</taxon>
        <taxon>Perkinsea</taxon>
        <taxon>Perkinsida</taxon>
        <taxon>Perkinsidae</taxon>
        <taxon>Perkinsus</taxon>
    </lineage>
</organism>
<feature type="signal peptide" evidence="1">
    <location>
        <begin position="1"/>
        <end position="17"/>
    </location>
</feature>